<dbReference type="Proteomes" id="UP000628840">
    <property type="component" value="Unassembled WGS sequence"/>
</dbReference>
<keyword evidence="2" id="KW-1185">Reference proteome</keyword>
<dbReference type="RefSeq" id="WP_158604236.1">
    <property type="nucleotide sequence ID" value="NZ_BMPF01000002.1"/>
</dbReference>
<evidence type="ECO:0000313" key="2">
    <source>
        <dbReference type="Proteomes" id="UP000628840"/>
    </source>
</evidence>
<dbReference type="OrthoDB" id="254985at2157"/>
<protein>
    <submittedName>
        <fullName evidence="1">Uncharacterized protein</fullName>
    </submittedName>
</protein>
<proteinExistence type="predicted"/>
<dbReference type="GeneID" id="55823899"/>
<reference evidence="1 2" key="1">
    <citation type="journal article" date="2019" name="Int. J. Syst. Evol. Microbiol.">
        <title>The Global Catalogue of Microorganisms (GCM) 10K type strain sequencing project: providing services to taxonomists for standard genome sequencing and annotation.</title>
        <authorList>
            <consortium name="The Broad Institute Genomics Platform"/>
            <consortium name="The Broad Institute Genome Sequencing Center for Infectious Disease"/>
            <person name="Wu L."/>
            <person name="Ma J."/>
        </authorList>
    </citation>
    <scope>NUCLEOTIDE SEQUENCE [LARGE SCALE GENOMIC DNA]</scope>
    <source>
        <strain evidence="1 2">JCM 19585</strain>
    </source>
</reference>
<accession>A0A830EV08</accession>
<name>A0A830EV08_9EURY</name>
<sequence length="54" mass="6329">MSADGIDVAGRERTEHEPTRIDVSDVSFEWVRSFVRERDAHFERTTETTYLVLD</sequence>
<organism evidence="1 2">
    <name type="scientific">Halarchaeum grantii</name>
    <dbReference type="NCBI Taxonomy" id="1193105"/>
    <lineage>
        <taxon>Archaea</taxon>
        <taxon>Methanobacteriati</taxon>
        <taxon>Methanobacteriota</taxon>
        <taxon>Stenosarchaea group</taxon>
        <taxon>Halobacteria</taxon>
        <taxon>Halobacteriales</taxon>
        <taxon>Halobacteriaceae</taxon>
    </lineage>
</organism>
<dbReference type="EMBL" id="BMPF01000002">
    <property type="protein sequence ID" value="GGL32473.1"/>
    <property type="molecule type" value="Genomic_DNA"/>
</dbReference>
<evidence type="ECO:0000313" key="1">
    <source>
        <dbReference type="EMBL" id="GGL32473.1"/>
    </source>
</evidence>
<dbReference type="AlphaFoldDB" id="A0A830EV08"/>
<gene>
    <name evidence="1" type="ORF">GCM10009037_15140</name>
</gene>
<comment type="caution">
    <text evidence="1">The sequence shown here is derived from an EMBL/GenBank/DDBJ whole genome shotgun (WGS) entry which is preliminary data.</text>
</comment>